<dbReference type="InterPro" id="IPR000073">
    <property type="entry name" value="AB_hydrolase_1"/>
</dbReference>
<dbReference type="Pfam" id="PF00561">
    <property type="entry name" value="Abhydrolase_1"/>
    <property type="match status" value="1"/>
</dbReference>
<dbReference type="InterPro" id="IPR006693">
    <property type="entry name" value="AB_hydrolase_lipase"/>
</dbReference>
<dbReference type="InterPro" id="IPR029058">
    <property type="entry name" value="AB_hydrolase_fold"/>
</dbReference>
<feature type="domain" description="AB hydrolase-1" evidence="8">
    <location>
        <begin position="109"/>
        <end position="336"/>
    </location>
</feature>
<dbReference type="SUPFAM" id="SSF53474">
    <property type="entry name" value="alpha/beta-Hydrolases"/>
    <property type="match status" value="1"/>
</dbReference>
<reference evidence="10 11" key="1">
    <citation type="journal article" date="2019" name="PLoS Biol.">
        <title>Sex chromosomes control vertical transmission of feminizing Wolbachia symbionts in an isopod.</title>
        <authorList>
            <person name="Becking T."/>
            <person name="Chebbi M.A."/>
            <person name="Giraud I."/>
            <person name="Moumen B."/>
            <person name="Laverre T."/>
            <person name="Caubet Y."/>
            <person name="Peccoud J."/>
            <person name="Gilbert C."/>
            <person name="Cordaux R."/>
        </authorList>
    </citation>
    <scope>NUCLEOTIDE SEQUENCE [LARGE SCALE GENOMIC DNA]</scope>
    <source>
        <strain evidence="10">ANa2</strain>
        <tissue evidence="10">Whole body excluding digestive tract and cuticle</tissue>
    </source>
</reference>
<evidence type="ECO:0000256" key="7">
    <source>
        <dbReference type="PIRSR" id="PIRSR000862-1"/>
    </source>
</evidence>
<protein>
    <submittedName>
        <fullName evidence="10">Lysosomal acid lipase/cholesteryl ester hydrolase</fullName>
    </submittedName>
</protein>
<comment type="caution">
    <text evidence="10">The sequence shown here is derived from an EMBL/GenBank/DDBJ whole genome shotgun (WGS) entry which is preliminary data.</text>
</comment>
<evidence type="ECO:0000259" key="9">
    <source>
        <dbReference type="Pfam" id="PF04083"/>
    </source>
</evidence>
<keyword evidence="2" id="KW-0732">Signal</keyword>
<dbReference type="Gene3D" id="3.40.50.1820">
    <property type="entry name" value="alpha/beta hydrolase"/>
    <property type="match status" value="2"/>
</dbReference>
<dbReference type="GO" id="GO:0016788">
    <property type="term" value="F:hydrolase activity, acting on ester bonds"/>
    <property type="evidence" value="ECO:0007669"/>
    <property type="project" value="InterPro"/>
</dbReference>
<keyword evidence="4" id="KW-0442">Lipid degradation</keyword>
<evidence type="ECO:0000313" key="10">
    <source>
        <dbReference type="EMBL" id="KAB7501572.1"/>
    </source>
</evidence>
<evidence type="ECO:0000256" key="2">
    <source>
        <dbReference type="ARBA" id="ARBA00022729"/>
    </source>
</evidence>
<feature type="active site" description="Nucleophile" evidence="7">
    <location>
        <position position="138"/>
    </location>
</feature>
<keyword evidence="5" id="KW-0443">Lipid metabolism</keyword>
<dbReference type="OrthoDB" id="9974421at2759"/>
<evidence type="ECO:0000313" key="11">
    <source>
        <dbReference type="Proteomes" id="UP000326759"/>
    </source>
</evidence>
<sequence length="351" mass="40308">MLLKFKKLELLDKIKNFKKVGDNPTFSIENLTTPEIIESFGYPVEIHHVTTEDGYILELHRIPYGLDGPSENRPVALLQHGLLSSSFDWISDKPDRALVSLDFIFFRWDEMGTYDIPAAIDYTLSTTGNSQVYYVGFSMGTTMFFVLLSEKPEYVDKIKTASLLAPVVYMNHMRGGLRALANYSDDFDRVLSLLGHYEFLPSDEAMTYLANNFCLEDDITEPICSNFLFLISGYDPEEMNDDYIPVYLTHTPAGTSVHTLNHYAQLVYKDVWQKYDWGTIGNQQHYGQDTPPIYNLGEPLPPVAFFWGQNDYLAAPEDVARLSTEINNLQLNHRVEWDLWAHLDMPWGIQR</sequence>
<dbReference type="Pfam" id="PF04083">
    <property type="entry name" value="Abhydro_lipase"/>
    <property type="match status" value="1"/>
</dbReference>
<evidence type="ECO:0000256" key="1">
    <source>
        <dbReference type="ARBA" id="ARBA00010701"/>
    </source>
</evidence>
<dbReference type="EMBL" id="SEYY01010196">
    <property type="protein sequence ID" value="KAB7501572.1"/>
    <property type="molecule type" value="Genomic_DNA"/>
</dbReference>
<evidence type="ECO:0000256" key="6">
    <source>
        <dbReference type="ARBA" id="ARBA00023180"/>
    </source>
</evidence>
<organism evidence="10 11">
    <name type="scientific">Armadillidium nasatum</name>
    <dbReference type="NCBI Taxonomy" id="96803"/>
    <lineage>
        <taxon>Eukaryota</taxon>
        <taxon>Metazoa</taxon>
        <taxon>Ecdysozoa</taxon>
        <taxon>Arthropoda</taxon>
        <taxon>Crustacea</taxon>
        <taxon>Multicrustacea</taxon>
        <taxon>Malacostraca</taxon>
        <taxon>Eumalacostraca</taxon>
        <taxon>Peracarida</taxon>
        <taxon>Isopoda</taxon>
        <taxon>Oniscidea</taxon>
        <taxon>Crinocheta</taxon>
        <taxon>Armadillidiidae</taxon>
        <taxon>Armadillidium</taxon>
    </lineage>
</organism>
<dbReference type="InterPro" id="IPR025483">
    <property type="entry name" value="Lipase_euk"/>
</dbReference>
<evidence type="ECO:0000256" key="5">
    <source>
        <dbReference type="ARBA" id="ARBA00023098"/>
    </source>
</evidence>
<feature type="domain" description="Partial AB-hydrolase lipase" evidence="9">
    <location>
        <begin position="33"/>
        <end position="91"/>
    </location>
</feature>
<keyword evidence="11" id="KW-1185">Reference proteome</keyword>
<dbReference type="PIRSF" id="PIRSF000862">
    <property type="entry name" value="Steryl_ester_lip"/>
    <property type="match status" value="1"/>
</dbReference>
<dbReference type="FunFam" id="3.40.50.1820:FF:000057">
    <property type="entry name" value="Lipase"/>
    <property type="match status" value="1"/>
</dbReference>
<proteinExistence type="inferred from homology"/>
<feature type="active site" description="Charge relay system" evidence="7">
    <location>
        <position position="342"/>
    </location>
</feature>
<dbReference type="Proteomes" id="UP000326759">
    <property type="component" value="Unassembled WGS sequence"/>
</dbReference>
<dbReference type="AlphaFoldDB" id="A0A5N5T592"/>
<evidence type="ECO:0000259" key="8">
    <source>
        <dbReference type="Pfam" id="PF00561"/>
    </source>
</evidence>
<dbReference type="PANTHER" id="PTHR11005">
    <property type="entry name" value="LYSOSOMAL ACID LIPASE-RELATED"/>
    <property type="match status" value="1"/>
</dbReference>
<gene>
    <name evidence="10" type="primary">LIPA</name>
    <name evidence="10" type="ORF">Anas_06880</name>
</gene>
<comment type="similarity">
    <text evidence="1">Belongs to the AB hydrolase superfamily. Lipase family.</text>
</comment>
<keyword evidence="6" id="KW-0325">Glycoprotein</keyword>
<keyword evidence="3 10" id="KW-0378">Hydrolase</keyword>
<evidence type="ECO:0000256" key="3">
    <source>
        <dbReference type="ARBA" id="ARBA00022801"/>
    </source>
</evidence>
<feature type="active site" description="Charge relay system" evidence="7">
    <location>
        <position position="311"/>
    </location>
</feature>
<evidence type="ECO:0000256" key="4">
    <source>
        <dbReference type="ARBA" id="ARBA00022963"/>
    </source>
</evidence>
<dbReference type="GO" id="GO:0016042">
    <property type="term" value="P:lipid catabolic process"/>
    <property type="evidence" value="ECO:0007669"/>
    <property type="project" value="UniProtKB-KW"/>
</dbReference>
<name>A0A5N5T592_9CRUS</name>
<accession>A0A5N5T592</accession>